<dbReference type="EC" id="2.3.2.27" evidence="6"/>
<dbReference type="AlphaFoldDB" id="A0A8K1LEV6"/>
<keyword evidence="6" id="KW-0833">Ubl conjugation pathway</keyword>
<feature type="region of interest" description="Disordered" evidence="8">
    <location>
        <begin position="116"/>
        <end position="137"/>
    </location>
</feature>
<keyword evidence="6" id="KW-0156">Chromatin regulator</keyword>
<keyword evidence="4 6" id="KW-0862">Zinc</keyword>
<dbReference type="OrthoDB" id="10266039at2759"/>
<evidence type="ECO:0000313" key="9">
    <source>
        <dbReference type="EMBL" id="TRZ11267.1"/>
    </source>
</evidence>
<accession>A0A8K1LEV6</accession>
<evidence type="ECO:0000256" key="6">
    <source>
        <dbReference type="RuleBase" id="RU365038"/>
    </source>
</evidence>
<organism evidence="9 10">
    <name type="scientific">Zosterops borbonicus</name>
    <dbReference type="NCBI Taxonomy" id="364589"/>
    <lineage>
        <taxon>Eukaryota</taxon>
        <taxon>Metazoa</taxon>
        <taxon>Chordata</taxon>
        <taxon>Craniata</taxon>
        <taxon>Vertebrata</taxon>
        <taxon>Euteleostomi</taxon>
        <taxon>Archelosauria</taxon>
        <taxon>Archosauria</taxon>
        <taxon>Dinosauria</taxon>
        <taxon>Saurischia</taxon>
        <taxon>Theropoda</taxon>
        <taxon>Coelurosauria</taxon>
        <taxon>Aves</taxon>
        <taxon>Neognathae</taxon>
        <taxon>Neoaves</taxon>
        <taxon>Telluraves</taxon>
        <taxon>Australaves</taxon>
        <taxon>Passeriformes</taxon>
        <taxon>Sylvioidea</taxon>
        <taxon>Zosteropidae</taxon>
        <taxon>Zosterops</taxon>
    </lineage>
</organism>
<dbReference type="GO" id="GO:0033503">
    <property type="term" value="C:HULC complex"/>
    <property type="evidence" value="ECO:0007669"/>
    <property type="project" value="TreeGrafter"/>
</dbReference>
<evidence type="ECO:0000256" key="3">
    <source>
        <dbReference type="ARBA" id="ARBA00022771"/>
    </source>
</evidence>
<keyword evidence="2 6" id="KW-0479">Metal-binding</keyword>
<gene>
    <name evidence="9" type="ORF">HGM15179_015840</name>
</gene>
<dbReference type="GO" id="GO:0006325">
    <property type="term" value="P:chromatin organization"/>
    <property type="evidence" value="ECO:0007669"/>
    <property type="project" value="UniProtKB-KW"/>
</dbReference>
<evidence type="ECO:0000256" key="7">
    <source>
        <dbReference type="SAM" id="Coils"/>
    </source>
</evidence>
<evidence type="ECO:0000256" key="5">
    <source>
        <dbReference type="ARBA" id="ARBA00023242"/>
    </source>
</evidence>
<sequence>MNGWRAWHFCTSGEKARFEGSGTITLGGVSSTEELDIRTLQTKSRQLAERLNQRWPSRMSCGGTWRSWSVGRPPTMPLLIINPYCNQFDENTCIILKFFDLDQDPGDLLSERKALVVPEPEPDSDSNQEHKDEREVRRDTCLETVGKMDFSLERLEPAFSFLATLASSTSEEIESQLQEHVESSCCTVARVVTMYDKLQENVDVLSHKLNCGGMTKVADSSLALSGDTLTVGFTSSLSQQFEEMNAELEENKELAGNHLNELEELHQDLEEVITQEEKLKDHLYPNRTTSAIPGGLTLFSFQNPDQQGVRHMLN</sequence>
<evidence type="ECO:0000256" key="1">
    <source>
        <dbReference type="ARBA" id="ARBA00004123"/>
    </source>
</evidence>
<dbReference type="InterPro" id="IPR013956">
    <property type="entry name" value="E3_ubiquit_lig_Bre1"/>
</dbReference>
<feature type="coiled-coil region" evidence="7">
    <location>
        <begin position="245"/>
        <end position="282"/>
    </location>
</feature>
<dbReference type="GO" id="GO:0005634">
    <property type="term" value="C:nucleus"/>
    <property type="evidence" value="ECO:0007669"/>
    <property type="project" value="UniProtKB-SubCell"/>
</dbReference>
<dbReference type="PANTHER" id="PTHR23163:SF2">
    <property type="entry name" value="E3 UBIQUITIN-PROTEIN LIGASE BRE1A"/>
    <property type="match status" value="1"/>
</dbReference>
<evidence type="ECO:0000256" key="8">
    <source>
        <dbReference type="SAM" id="MobiDB-lite"/>
    </source>
</evidence>
<keyword evidence="5 6" id="KW-0539">Nucleus</keyword>
<comment type="pathway">
    <text evidence="6">Protein modification; protein ubiquitination.</text>
</comment>
<dbReference type="GO" id="GO:0016567">
    <property type="term" value="P:protein ubiquitination"/>
    <property type="evidence" value="ECO:0007669"/>
    <property type="project" value="UniProtKB-UniRule"/>
</dbReference>
<keyword evidence="10" id="KW-1185">Reference proteome</keyword>
<comment type="similarity">
    <text evidence="6">Belongs to the BRE1 family.</text>
</comment>
<evidence type="ECO:0000256" key="4">
    <source>
        <dbReference type="ARBA" id="ARBA00022833"/>
    </source>
</evidence>
<comment type="catalytic activity">
    <reaction evidence="6">
        <text>S-ubiquitinyl-[E2 ubiquitin-conjugating enzyme]-L-cysteine + [acceptor protein]-L-lysine = [E2 ubiquitin-conjugating enzyme]-L-cysteine + N(6)-ubiquitinyl-[acceptor protein]-L-lysine.</text>
        <dbReference type="EC" id="2.3.2.27"/>
    </reaction>
</comment>
<proteinExistence type="inferred from homology"/>
<protein>
    <recommendedName>
        <fullName evidence="6">E3 ubiquitin protein ligase</fullName>
        <ecNumber evidence="6">2.3.2.27</ecNumber>
    </recommendedName>
</protein>
<keyword evidence="6" id="KW-0808">Transferase</keyword>
<feature type="compositionally biased region" description="Basic and acidic residues" evidence="8">
    <location>
        <begin position="127"/>
        <end position="137"/>
    </location>
</feature>
<evidence type="ECO:0000256" key="2">
    <source>
        <dbReference type="ARBA" id="ARBA00022723"/>
    </source>
</evidence>
<dbReference type="GO" id="GO:0008270">
    <property type="term" value="F:zinc ion binding"/>
    <property type="evidence" value="ECO:0007669"/>
    <property type="project" value="UniProtKB-KW"/>
</dbReference>
<dbReference type="UniPathway" id="UPA00143"/>
<dbReference type="EMBL" id="SWJQ01000735">
    <property type="protein sequence ID" value="TRZ11267.1"/>
    <property type="molecule type" value="Genomic_DNA"/>
</dbReference>
<name>A0A8K1LEV6_9PASS</name>
<keyword evidence="3 6" id="KW-0863">Zinc-finger</keyword>
<comment type="caution">
    <text evidence="9">The sequence shown here is derived from an EMBL/GenBank/DDBJ whole genome shotgun (WGS) entry which is preliminary data.</text>
</comment>
<dbReference type="Proteomes" id="UP000796761">
    <property type="component" value="Unassembled WGS sequence"/>
</dbReference>
<dbReference type="PANTHER" id="PTHR23163">
    <property type="entry name" value="RING FINGER PROTEIN-RELATED"/>
    <property type="match status" value="1"/>
</dbReference>
<dbReference type="GO" id="GO:0061630">
    <property type="term" value="F:ubiquitin protein ligase activity"/>
    <property type="evidence" value="ECO:0007669"/>
    <property type="project" value="UniProtKB-EC"/>
</dbReference>
<evidence type="ECO:0000313" key="10">
    <source>
        <dbReference type="Proteomes" id="UP000796761"/>
    </source>
</evidence>
<reference evidence="9" key="1">
    <citation type="submission" date="2019-04" db="EMBL/GenBank/DDBJ databases">
        <title>Genome assembly of Zosterops borbonicus 15179.</title>
        <authorList>
            <person name="Leroy T."/>
            <person name="Anselmetti Y."/>
            <person name="Tilak M.-K."/>
            <person name="Nabholz B."/>
        </authorList>
    </citation>
    <scope>NUCLEOTIDE SEQUENCE</scope>
    <source>
        <strain evidence="9">HGM_15179</strain>
        <tissue evidence="9">Muscle</tissue>
    </source>
</reference>
<keyword evidence="6 7" id="KW-0175">Coiled coil</keyword>
<comment type="subcellular location">
    <subcellularLocation>
        <location evidence="1 6">Nucleus</location>
    </subcellularLocation>
</comment>